<dbReference type="Gene3D" id="3.40.30.10">
    <property type="entry name" value="Glutaredoxin"/>
    <property type="match status" value="1"/>
</dbReference>
<accession>A0A949NG94</accession>
<dbReference type="InterPro" id="IPR005746">
    <property type="entry name" value="Thioredoxin"/>
</dbReference>
<feature type="active site" description="Nucleophile" evidence="9">
    <location>
        <position position="34"/>
    </location>
</feature>
<proteinExistence type="inferred from homology"/>
<organism evidence="12 13">
    <name type="scientific">Diplocloster agilis</name>
    <dbReference type="NCBI Taxonomy" id="2850323"/>
    <lineage>
        <taxon>Bacteria</taxon>
        <taxon>Bacillati</taxon>
        <taxon>Bacillota</taxon>
        <taxon>Clostridia</taxon>
        <taxon>Lachnospirales</taxon>
        <taxon>Lachnospiraceae</taxon>
        <taxon>Diplocloster</taxon>
    </lineage>
</organism>
<feature type="disulfide bond" description="Redox-active" evidence="10">
    <location>
        <begin position="31"/>
        <end position="34"/>
    </location>
</feature>
<evidence type="ECO:0000256" key="2">
    <source>
        <dbReference type="ARBA" id="ARBA00020570"/>
    </source>
</evidence>
<sequence>MAIKHITKQNFKEEVLEKEGTVLVDFWATWCGPCRMLSPIVDQVAQEVEDKATVAKVNIDEQPELAEALGIMSIPTLMVFKNGKNVDKSVGVRSKKAILNMIG</sequence>
<dbReference type="EMBL" id="JAHQCW010000037">
    <property type="protein sequence ID" value="MBU9738589.1"/>
    <property type="molecule type" value="Genomic_DNA"/>
</dbReference>
<keyword evidence="5 10" id="KW-1015">Disulfide bond</keyword>
<evidence type="ECO:0000256" key="7">
    <source>
        <dbReference type="NCBIfam" id="TIGR01068"/>
    </source>
</evidence>
<keyword evidence="3" id="KW-0813">Transport</keyword>
<dbReference type="Proteomes" id="UP000712157">
    <property type="component" value="Unassembled WGS sequence"/>
</dbReference>
<feature type="site" description="Contributes to redox potential value" evidence="9">
    <location>
        <position position="32"/>
    </location>
</feature>
<feature type="site" description="Contributes to redox potential value" evidence="9">
    <location>
        <position position="33"/>
    </location>
</feature>
<dbReference type="InterPro" id="IPR017937">
    <property type="entry name" value="Thioredoxin_CS"/>
</dbReference>
<evidence type="ECO:0000256" key="5">
    <source>
        <dbReference type="ARBA" id="ARBA00023157"/>
    </source>
</evidence>
<evidence type="ECO:0000256" key="1">
    <source>
        <dbReference type="ARBA" id="ARBA00008987"/>
    </source>
</evidence>
<keyword evidence="6 10" id="KW-0676">Redox-active center</keyword>
<evidence type="ECO:0000256" key="6">
    <source>
        <dbReference type="ARBA" id="ARBA00023284"/>
    </source>
</evidence>
<comment type="similarity">
    <text evidence="1 8">Belongs to the thioredoxin family.</text>
</comment>
<gene>
    <name evidence="12" type="primary">trxA</name>
    <name evidence="12" type="ORF">KTH89_18770</name>
</gene>
<dbReference type="InterPro" id="IPR036249">
    <property type="entry name" value="Thioredoxin-like_sf"/>
</dbReference>
<name>A0A949NG94_9FIRM</name>
<dbReference type="PROSITE" id="PS00194">
    <property type="entry name" value="THIOREDOXIN_1"/>
    <property type="match status" value="1"/>
</dbReference>
<dbReference type="SUPFAM" id="SSF52833">
    <property type="entry name" value="Thioredoxin-like"/>
    <property type="match status" value="1"/>
</dbReference>
<feature type="active site" description="Nucleophile" evidence="9">
    <location>
        <position position="31"/>
    </location>
</feature>
<dbReference type="GO" id="GO:0005829">
    <property type="term" value="C:cytosol"/>
    <property type="evidence" value="ECO:0007669"/>
    <property type="project" value="TreeGrafter"/>
</dbReference>
<dbReference type="PANTHER" id="PTHR45663">
    <property type="entry name" value="GEO12009P1"/>
    <property type="match status" value="1"/>
</dbReference>
<dbReference type="PROSITE" id="PS51352">
    <property type="entry name" value="THIOREDOXIN_2"/>
    <property type="match status" value="1"/>
</dbReference>
<protein>
    <recommendedName>
        <fullName evidence="2 7">Thioredoxin</fullName>
    </recommendedName>
</protein>
<keyword evidence="13" id="KW-1185">Reference proteome</keyword>
<evidence type="ECO:0000256" key="4">
    <source>
        <dbReference type="ARBA" id="ARBA00022982"/>
    </source>
</evidence>
<dbReference type="PANTHER" id="PTHR45663:SF11">
    <property type="entry name" value="GEO12009P1"/>
    <property type="match status" value="1"/>
</dbReference>
<dbReference type="NCBIfam" id="TIGR01068">
    <property type="entry name" value="thioredoxin"/>
    <property type="match status" value="1"/>
</dbReference>
<evidence type="ECO:0000313" key="12">
    <source>
        <dbReference type="EMBL" id="MBU9738589.1"/>
    </source>
</evidence>
<dbReference type="PIRSF" id="PIRSF000077">
    <property type="entry name" value="Thioredoxin"/>
    <property type="match status" value="1"/>
</dbReference>
<evidence type="ECO:0000259" key="11">
    <source>
        <dbReference type="PROSITE" id="PS51352"/>
    </source>
</evidence>
<dbReference type="PRINTS" id="PR00421">
    <property type="entry name" value="THIOREDOXIN"/>
</dbReference>
<dbReference type="GO" id="GO:0045454">
    <property type="term" value="P:cell redox homeostasis"/>
    <property type="evidence" value="ECO:0007669"/>
    <property type="project" value="TreeGrafter"/>
</dbReference>
<evidence type="ECO:0000313" key="13">
    <source>
        <dbReference type="Proteomes" id="UP000712157"/>
    </source>
</evidence>
<evidence type="ECO:0000256" key="8">
    <source>
        <dbReference type="PIRNR" id="PIRNR000077"/>
    </source>
</evidence>
<dbReference type="CDD" id="cd02947">
    <property type="entry name" value="TRX_family"/>
    <property type="match status" value="1"/>
</dbReference>
<dbReference type="RefSeq" id="WP_158343117.1">
    <property type="nucleotide sequence ID" value="NZ_JAHQCW010000037.1"/>
</dbReference>
<dbReference type="Pfam" id="PF00085">
    <property type="entry name" value="Thioredoxin"/>
    <property type="match status" value="1"/>
</dbReference>
<evidence type="ECO:0000256" key="3">
    <source>
        <dbReference type="ARBA" id="ARBA00022448"/>
    </source>
</evidence>
<dbReference type="GO" id="GO:0015035">
    <property type="term" value="F:protein-disulfide reductase activity"/>
    <property type="evidence" value="ECO:0007669"/>
    <property type="project" value="UniProtKB-UniRule"/>
</dbReference>
<feature type="domain" description="Thioredoxin" evidence="11">
    <location>
        <begin position="1"/>
        <end position="103"/>
    </location>
</feature>
<keyword evidence="4" id="KW-0249">Electron transport</keyword>
<dbReference type="InterPro" id="IPR013766">
    <property type="entry name" value="Thioredoxin_domain"/>
</dbReference>
<dbReference type="FunFam" id="3.40.30.10:FF:000001">
    <property type="entry name" value="Thioredoxin"/>
    <property type="match status" value="1"/>
</dbReference>
<evidence type="ECO:0000256" key="9">
    <source>
        <dbReference type="PIRSR" id="PIRSR000077-1"/>
    </source>
</evidence>
<feature type="site" description="Deprotonates C-terminal active site Cys" evidence="9">
    <location>
        <position position="25"/>
    </location>
</feature>
<evidence type="ECO:0000256" key="10">
    <source>
        <dbReference type="PIRSR" id="PIRSR000077-4"/>
    </source>
</evidence>
<dbReference type="AlphaFoldDB" id="A0A949NG94"/>
<comment type="caution">
    <text evidence="12">The sequence shown here is derived from an EMBL/GenBank/DDBJ whole genome shotgun (WGS) entry which is preliminary data.</text>
</comment>
<reference evidence="12" key="1">
    <citation type="submission" date="2021-06" db="EMBL/GenBank/DDBJ databases">
        <title>Description of novel taxa of the family Lachnospiraceae.</title>
        <authorList>
            <person name="Chaplin A.V."/>
            <person name="Sokolova S.R."/>
            <person name="Pikina A.P."/>
            <person name="Korzhanova M."/>
            <person name="Belova V."/>
            <person name="Korostin D."/>
            <person name="Efimov B.A."/>
        </authorList>
    </citation>
    <scope>NUCLEOTIDE SEQUENCE</scope>
    <source>
        <strain evidence="12">ASD5720</strain>
    </source>
</reference>